<evidence type="ECO:0000313" key="4">
    <source>
        <dbReference type="Proteomes" id="UP000318384"/>
    </source>
</evidence>
<evidence type="ECO:0000256" key="1">
    <source>
        <dbReference type="SAM" id="MobiDB-lite"/>
    </source>
</evidence>
<gene>
    <name evidence="3" type="ORF">V202x_10300</name>
</gene>
<protein>
    <recommendedName>
        <fullName evidence="5">Secreted protein</fullName>
    </recommendedName>
</protein>
<reference evidence="3 4" key="1">
    <citation type="submission" date="2019-03" db="EMBL/GenBank/DDBJ databases">
        <title>Deep-cultivation of Planctomycetes and their phenomic and genomic characterization uncovers novel biology.</title>
        <authorList>
            <person name="Wiegand S."/>
            <person name="Jogler M."/>
            <person name="Boedeker C."/>
            <person name="Pinto D."/>
            <person name="Vollmers J."/>
            <person name="Rivas-Marin E."/>
            <person name="Kohn T."/>
            <person name="Peeters S.H."/>
            <person name="Heuer A."/>
            <person name="Rast P."/>
            <person name="Oberbeckmann S."/>
            <person name="Bunk B."/>
            <person name="Jeske O."/>
            <person name="Meyerdierks A."/>
            <person name="Storesund J.E."/>
            <person name="Kallscheuer N."/>
            <person name="Luecker S."/>
            <person name="Lage O.M."/>
            <person name="Pohl T."/>
            <person name="Merkel B.J."/>
            <person name="Hornburger P."/>
            <person name="Mueller R.-W."/>
            <person name="Bruemmer F."/>
            <person name="Labrenz M."/>
            <person name="Spormann A.M."/>
            <person name="Op den Camp H."/>
            <person name="Overmann J."/>
            <person name="Amann R."/>
            <person name="Jetten M.S.M."/>
            <person name="Mascher T."/>
            <person name="Medema M.H."/>
            <person name="Devos D.P."/>
            <person name="Kaster A.-K."/>
            <person name="Ovreas L."/>
            <person name="Rohde M."/>
            <person name="Galperin M.Y."/>
            <person name="Jogler C."/>
        </authorList>
    </citation>
    <scope>NUCLEOTIDE SEQUENCE [LARGE SCALE GENOMIC DNA]</scope>
    <source>
        <strain evidence="3 4">V202</strain>
    </source>
</reference>
<feature type="signal peptide" evidence="2">
    <location>
        <begin position="1"/>
        <end position="22"/>
    </location>
</feature>
<organism evidence="3 4">
    <name type="scientific">Gimesia aquarii</name>
    <dbReference type="NCBI Taxonomy" id="2527964"/>
    <lineage>
        <taxon>Bacteria</taxon>
        <taxon>Pseudomonadati</taxon>
        <taxon>Planctomycetota</taxon>
        <taxon>Planctomycetia</taxon>
        <taxon>Planctomycetales</taxon>
        <taxon>Planctomycetaceae</taxon>
        <taxon>Gimesia</taxon>
    </lineage>
</organism>
<keyword evidence="4" id="KW-1185">Reference proteome</keyword>
<sequence length="69" mass="7793" precursor="true">MKLLSYALLLISLCLFPGCGSSDETLSSGEITPEVKSEMEKEKQEVFESESAHREMQEKQAKEAKKKKK</sequence>
<feature type="compositionally biased region" description="Basic and acidic residues" evidence="1">
    <location>
        <begin position="33"/>
        <end position="63"/>
    </location>
</feature>
<name>A0A517WQY4_9PLAN</name>
<keyword evidence="2" id="KW-0732">Signal</keyword>
<feature type="chain" id="PRO_5021770799" description="Secreted protein" evidence="2">
    <location>
        <begin position="23"/>
        <end position="69"/>
    </location>
</feature>
<evidence type="ECO:0000313" key="3">
    <source>
        <dbReference type="EMBL" id="QDU07670.1"/>
    </source>
</evidence>
<dbReference type="Proteomes" id="UP000318384">
    <property type="component" value="Chromosome"/>
</dbReference>
<proteinExistence type="predicted"/>
<dbReference type="EMBL" id="CP037422">
    <property type="protein sequence ID" value="QDU07670.1"/>
    <property type="molecule type" value="Genomic_DNA"/>
</dbReference>
<evidence type="ECO:0008006" key="5">
    <source>
        <dbReference type="Google" id="ProtNLM"/>
    </source>
</evidence>
<evidence type="ECO:0000256" key="2">
    <source>
        <dbReference type="SAM" id="SignalP"/>
    </source>
</evidence>
<dbReference type="AlphaFoldDB" id="A0A517WQY4"/>
<feature type="region of interest" description="Disordered" evidence="1">
    <location>
        <begin position="23"/>
        <end position="69"/>
    </location>
</feature>
<accession>A0A517WQY4</accession>